<protein>
    <submittedName>
        <fullName evidence="2">Uncharacterized protein</fullName>
    </submittedName>
</protein>
<accession>A0A0L6U7F9</accession>
<evidence type="ECO:0000313" key="3">
    <source>
        <dbReference type="Proteomes" id="UP000037035"/>
    </source>
</evidence>
<dbReference type="EMBL" id="LAVV01014949">
    <property type="protein sequence ID" value="KNZ44287.1"/>
    <property type="molecule type" value="Genomic_DNA"/>
</dbReference>
<feature type="transmembrane region" description="Helical" evidence="1">
    <location>
        <begin position="211"/>
        <end position="230"/>
    </location>
</feature>
<name>A0A0L6U7F9_9BASI</name>
<dbReference type="VEuPathDB" id="FungiDB:VP01_930g3"/>
<comment type="caution">
    <text evidence="2">The sequence shown here is derived from an EMBL/GenBank/DDBJ whole genome shotgun (WGS) entry which is preliminary data.</text>
</comment>
<evidence type="ECO:0000313" key="2">
    <source>
        <dbReference type="EMBL" id="KNZ44287.1"/>
    </source>
</evidence>
<feature type="transmembrane region" description="Helical" evidence="1">
    <location>
        <begin position="93"/>
        <end position="113"/>
    </location>
</feature>
<feature type="transmembrane region" description="Helical" evidence="1">
    <location>
        <begin position="125"/>
        <end position="147"/>
    </location>
</feature>
<dbReference type="Proteomes" id="UP000037035">
    <property type="component" value="Unassembled WGS sequence"/>
</dbReference>
<sequence length="376" mass="42169">MGTHLSLLFFTKQSLEFRISPSKLNFLSEGKSSNVFSNLHVCLLHHLTNFKPSCATFRFFSLFLSLKLKPDTPFCASISCFNMQPDSLDPENLQIIFSITSFLGELGVFGMVLRPSALVTKLYQIQGLIQCFPLILGLSLLCGLAIFNPTFIPKNCGCTPGLEVVQPSMGGKLAPKFSIQSSPKCDFRLVPVKFRGHSTEIWVHQVNPDSLILIVEILIFLSSLLSLLLLSNMSLISCQTHFSINQPHQSILQPSSDPILFKLILNRTLKPPISDSLQRYLNSKISSLINHVSPRDTPEYPKACIIGYPLGLPPNSHSLWYFVTTQSTTSFIKIIIAVDCAANKYIKYFKSYLYSERGDFCWISIIIQSQLYTIIL</sequence>
<proteinExistence type="predicted"/>
<keyword evidence="1" id="KW-0812">Transmembrane</keyword>
<dbReference type="AlphaFoldDB" id="A0A0L6U7F9"/>
<reference evidence="2 3" key="1">
    <citation type="submission" date="2015-08" db="EMBL/GenBank/DDBJ databases">
        <title>Next Generation Sequencing and Analysis of the Genome of Puccinia sorghi L Schw, the Causal Agent of Maize Common Rust.</title>
        <authorList>
            <person name="Rochi L."/>
            <person name="Burguener G."/>
            <person name="Darino M."/>
            <person name="Turjanski A."/>
            <person name="Kreff E."/>
            <person name="Dieguez M.J."/>
            <person name="Sacco F."/>
        </authorList>
    </citation>
    <scope>NUCLEOTIDE SEQUENCE [LARGE SCALE GENOMIC DNA]</scope>
    <source>
        <strain evidence="2 3">RO10H11247</strain>
    </source>
</reference>
<keyword evidence="1" id="KW-0472">Membrane</keyword>
<gene>
    <name evidence="2" type="ORF">VP01_930g3</name>
</gene>
<evidence type="ECO:0000256" key="1">
    <source>
        <dbReference type="SAM" id="Phobius"/>
    </source>
</evidence>
<keyword evidence="3" id="KW-1185">Reference proteome</keyword>
<organism evidence="2 3">
    <name type="scientific">Puccinia sorghi</name>
    <dbReference type="NCBI Taxonomy" id="27349"/>
    <lineage>
        <taxon>Eukaryota</taxon>
        <taxon>Fungi</taxon>
        <taxon>Dikarya</taxon>
        <taxon>Basidiomycota</taxon>
        <taxon>Pucciniomycotina</taxon>
        <taxon>Pucciniomycetes</taxon>
        <taxon>Pucciniales</taxon>
        <taxon>Pucciniaceae</taxon>
        <taxon>Puccinia</taxon>
    </lineage>
</organism>
<keyword evidence="1" id="KW-1133">Transmembrane helix</keyword>